<dbReference type="GO" id="GO:0003700">
    <property type="term" value="F:DNA-binding transcription factor activity"/>
    <property type="evidence" value="ECO:0007669"/>
    <property type="project" value="InterPro"/>
</dbReference>
<dbReference type="EMBL" id="JZWV01001018">
    <property type="protein sequence ID" value="KJY25848.1"/>
    <property type="molecule type" value="Genomic_DNA"/>
</dbReference>
<evidence type="ECO:0000313" key="6">
    <source>
        <dbReference type="EMBL" id="KJY25848.1"/>
    </source>
</evidence>
<dbReference type="CDD" id="cd08414">
    <property type="entry name" value="PBP2_LTTR_aromatics_like"/>
    <property type="match status" value="1"/>
</dbReference>
<dbReference type="InterPro" id="IPR036390">
    <property type="entry name" value="WH_DNA-bd_sf"/>
</dbReference>
<dbReference type="Gene3D" id="1.10.10.10">
    <property type="entry name" value="Winged helix-like DNA-binding domain superfamily/Winged helix DNA-binding domain"/>
    <property type="match status" value="1"/>
</dbReference>
<dbReference type="PATRIC" id="fig|68223.7.peg.2777"/>
<comment type="similarity">
    <text evidence="1">Belongs to the LysR transcriptional regulatory family.</text>
</comment>
<dbReference type="Proteomes" id="UP000033551">
    <property type="component" value="Unassembled WGS sequence"/>
</dbReference>
<dbReference type="RefSeq" id="WP_045951020.1">
    <property type="nucleotide sequence ID" value="NZ_JZWV01001018.1"/>
</dbReference>
<dbReference type="PANTHER" id="PTHR30346:SF0">
    <property type="entry name" value="HCA OPERON TRANSCRIPTIONAL ACTIVATOR HCAR"/>
    <property type="match status" value="1"/>
</dbReference>
<dbReference type="GO" id="GO:0003677">
    <property type="term" value="F:DNA binding"/>
    <property type="evidence" value="ECO:0007669"/>
    <property type="project" value="UniProtKB-KW"/>
</dbReference>
<dbReference type="GO" id="GO:0032993">
    <property type="term" value="C:protein-DNA complex"/>
    <property type="evidence" value="ECO:0007669"/>
    <property type="project" value="TreeGrafter"/>
</dbReference>
<feature type="domain" description="HTH lysR-type" evidence="5">
    <location>
        <begin position="4"/>
        <end position="61"/>
    </location>
</feature>
<keyword evidence="7" id="KW-1185">Reference proteome</keyword>
<dbReference type="FunFam" id="1.10.10.10:FF:000001">
    <property type="entry name" value="LysR family transcriptional regulator"/>
    <property type="match status" value="1"/>
</dbReference>
<evidence type="ECO:0000259" key="5">
    <source>
        <dbReference type="PROSITE" id="PS50931"/>
    </source>
</evidence>
<proteinExistence type="inferred from homology"/>
<dbReference type="InterPro" id="IPR005119">
    <property type="entry name" value="LysR_subst-bd"/>
</dbReference>
<dbReference type="Gene3D" id="3.40.190.10">
    <property type="entry name" value="Periplasmic binding protein-like II"/>
    <property type="match status" value="2"/>
</dbReference>
<dbReference type="OrthoDB" id="79118at2"/>
<dbReference type="PRINTS" id="PR00039">
    <property type="entry name" value="HTHLYSR"/>
</dbReference>
<dbReference type="SUPFAM" id="SSF46785">
    <property type="entry name" value="Winged helix' DNA-binding domain"/>
    <property type="match status" value="1"/>
</dbReference>
<keyword evidence="3" id="KW-0238">DNA-binding</keyword>
<evidence type="ECO:0000313" key="7">
    <source>
        <dbReference type="Proteomes" id="UP000033551"/>
    </source>
</evidence>
<dbReference type="InterPro" id="IPR036388">
    <property type="entry name" value="WH-like_DNA-bd_sf"/>
</dbReference>
<keyword evidence="4" id="KW-0804">Transcription</keyword>
<dbReference type="Pfam" id="PF00126">
    <property type="entry name" value="HTH_1"/>
    <property type="match status" value="1"/>
</dbReference>
<dbReference type="PROSITE" id="PS50931">
    <property type="entry name" value="HTH_LYSR"/>
    <property type="match status" value="1"/>
</dbReference>
<evidence type="ECO:0000256" key="1">
    <source>
        <dbReference type="ARBA" id="ARBA00009437"/>
    </source>
</evidence>
<evidence type="ECO:0000256" key="4">
    <source>
        <dbReference type="ARBA" id="ARBA00023163"/>
    </source>
</evidence>
<dbReference type="InterPro" id="IPR000847">
    <property type="entry name" value="LysR_HTH_N"/>
</dbReference>
<name>A0A0F4IWK1_9ACTN</name>
<keyword evidence="2" id="KW-0805">Transcription regulation</keyword>
<reference evidence="6 7" key="1">
    <citation type="submission" date="2015-02" db="EMBL/GenBank/DDBJ databases">
        <authorList>
            <person name="Ju K.-S."/>
            <person name="Doroghazi J.R."/>
            <person name="Metcalf W."/>
        </authorList>
    </citation>
    <scope>NUCLEOTIDE SEQUENCE [LARGE SCALE GENOMIC DNA]</scope>
    <source>
        <strain evidence="6 7">NRRL ISP-5550</strain>
    </source>
</reference>
<comment type="caution">
    <text evidence="6">The sequence shown here is derived from an EMBL/GenBank/DDBJ whole genome shotgun (WGS) entry which is preliminary data.</text>
</comment>
<dbReference type="PANTHER" id="PTHR30346">
    <property type="entry name" value="TRANSCRIPTIONAL DUAL REGULATOR HCAR-RELATED"/>
    <property type="match status" value="1"/>
</dbReference>
<dbReference type="Pfam" id="PF03466">
    <property type="entry name" value="LysR_substrate"/>
    <property type="match status" value="1"/>
</dbReference>
<sequence length="316" mass="33393">MSELEVRELRYFIAVAEELNFSRAAQRLGMAQPPLSKAIAQMESRLGVRLLERTTRQVRLTDAGQVLLGQARIAVDAVHAAARRTRRAGQPAPQLVVAVKPGGDAGLLREILAAYRESGTRLPPPEVLVGGSGEPIAMLRDGRADVALLRSPFDGQGLDSQTLVIEPRLAVLPAGHPLAGRRRLRLADLQGEPIPRWKGAAPSHTAYYTGCDGAEAGGGPTGPAPAADAPEGPLVAGVEQLLEVVALGQAVAFLALSTTERHQRPDIAYRPVTGLSPSEVVVAWPETSRSPAVAAFVRAAHEVAAHHPDHLASLAH</sequence>
<evidence type="ECO:0000256" key="3">
    <source>
        <dbReference type="ARBA" id="ARBA00023125"/>
    </source>
</evidence>
<gene>
    <name evidence="6" type="ORF">VR44_31430</name>
</gene>
<dbReference type="SUPFAM" id="SSF53850">
    <property type="entry name" value="Periplasmic binding protein-like II"/>
    <property type="match status" value="1"/>
</dbReference>
<evidence type="ECO:0000256" key="2">
    <source>
        <dbReference type="ARBA" id="ARBA00023015"/>
    </source>
</evidence>
<organism evidence="6 7">
    <name type="scientific">Streptomyces katrae</name>
    <dbReference type="NCBI Taxonomy" id="68223"/>
    <lineage>
        <taxon>Bacteria</taxon>
        <taxon>Bacillati</taxon>
        <taxon>Actinomycetota</taxon>
        <taxon>Actinomycetes</taxon>
        <taxon>Kitasatosporales</taxon>
        <taxon>Streptomycetaceae</taxon>
        <taxon>Streptomyces</taxon>
    </lineage>
</organism>
<accession>A0A0F4IWK1</accession>
<protein>
    <recommendedName>
        <fullName evidence="5">HTH lysR-type domain-containing protein</fullName>
    </recommendedName>
</protein>
<dbReference type="AlphaFoldDB" id="A0A0F4IWK1"/>